<keyword evidence="1" id="KW-0694">RNA-binding</keyword>
<dbReference type="GO" id="GO:0006396">
    <property type="term" value="P:RNA processing"/>
    <property type="evidence" value="ECO:0007669"/>
    <property type="project" value="InterPro"/>
</dbReference>
<name>A0AAE0NHK7_9PEZI</name>
<proteinExistence type="predicted"/>
<dbReference type="GO" id="GO:0003723">
    <property type="term" value="F:RNA binding"/>
    <property type="evidence" value="ECO:0007669"/>
    <property type="project" value="UniProtKB-KW"/>
</dbReference>
<feature type="compositionally biased region" description="Basic and acidic residues" evidence="2">
    <location>
        <begin position="680"/>
        <end position="695"/>
    </location>
</feature>
<dbReference type="GO" id="GO:0005634">
    <property type="term" value="C:nucleus"/>
    <property type="evidence" value="ECO:0007669"/>
    <property type="project" value="TreeGrafter"/>
</dbReference>
<dbReference type="PANTHER" id="PTHR23140:SF0">
    <property type="entry name" value="U2 SNRNP-ASSOCIATED SURP MOTIF-CONTAINING PROTEIN"/>
    <property type="match status" value="1"/>
</dbReference>
<dbReference type="InterPro" id="IPR035967">
    <property type="entry name" value="SWAP/Surp_sf"/>
</dbReference>
<organism evidence="4 5">
    <name type="scientific">Podospora didyma</name>
    <dbReference type="NCBI Taxonomy" id="330526"/>
    <lineage>
        <taxon>Eukaryota</taxon>
        <taxon>Fungi</taxon>
        <taxon>Dikarya</taxon>
        <taxon>Ascomycota</taxon>
        <taxon>Pezizomycotina</taxon>
        <taxon>Sordariomycetes</taxon>
        <taxon>Sordariomycetidae</taxon>
        <taxon>Sordariales</taxon>
        <taxon>Podosporaceae</taxon>
        <taxon>Podospora</taxon>
    </lineage>
</organism>
<reference evidence="4" key="2">
    <citation type="submission" date="2023-06" db="EMBL/GenBank/DDBJ databases">
        <authorList>
            <consortium name="Lawrence Berkeley National Laboratory"/>
            <person name="Haridas S."/>
            <person name="Hensen N."/>
            <person name="Bonometti L."/>
            <person name="Westerberg I."/>
            <person name="Brannstrom I.O."/>
            <person name="Guillou S."/>
            <person name="Cros-Aarteil S."/>
            <person name="Calhoun S."/>
            <person name="Kuo A."/>
            <person name="Mondo S."/>
            <person name="Pangilinan J."/>
            <person name="Riley R."/>
            <person name="LaButti K."/>
            <person name="Andreopoulos B."/>
            <person name="Lipzen A."/>
            <person name="Chen C."/>
            <person name="Yanf M."/>
            <person name="Daum C."/>
            <person name="Ng V."/>
            <person name="Clum A."/>
            <person name="Steindorff A."/>
            <person name="Ohm R."/>
            <person name="Martin F."/>
            <person name="Silar P."/>
            <person name="Natvig D."/>
            <person name="Lalanne C."/>
            <person name="Gautier V."/>
            <person name="Ament-velasquez S.L."/>
            <person name="Kruys A."/>
            <person name="Hutchinson M.I."/>
            <person name="Powell A.J."/>
            <person name="Barry K."/>
            <person name="Miller A.N."/>
            <person name="Grigoriev I.V."/>
            <person name="Debuchy R."/>
            <person name="Gladieux P."/>
            <person name="Thoren M.H."/>
            <person name="Johannesson H."/>
        </authorList>
    </citation>
    <scope>NUCLEOTIDE SEQUENCE</scope>
    <source>
        <strain evidence="4">CBS 232.78</strain>
    </source>
</reference>
<evidence type="ECO:0000256" key="1">
    <source>
        <dbReference type="ARBA" id="ARBA00022884"/>
    </source>
</evidence>
<dbReference type="Gene3D" id="1.10.10.790">
    <property type="entry name" value="Surp module"/>
    <property type="match status" value="1"/>
</dbReference>
<dbReference type="InterPro" id="IPR000061">
    <property type="entry name" value="Surp"/>
</dbReference>
<feature type="region of interest" description="Disordered" evidence="2">
    <location>
        <begin position="680"/>
        <end position="701"/>
    </location>
</feature>
<keyword evidence="5" id="KW-1185">Reference proteome</keyword>
<evidence type="ECO:0000313" key="5">
    <source>
        <dbReference type="Proteomes" id="UP001285441"/>
    </source>
</evidence>
<dbReference type="SUPFAM" id="SSF109905">
    <property type="entry name" value="Surp module (SWAP domain)"/>
    <property type="match status" value="1"/>
</dbReference>
<dbReference type="AlphaFoldDB" id="A0AAE0NHK7"/>
<dbReference type="InterPro" id="IPR051485">
    <property type="entry name" value="SR-CTD_assoc_factor"/>
</dbReference>
<feature type="region of interest" description="Disordered" evidence="2">
    <location>
        <begin position="536"/>
        <end position="568"/>
    </location>
</feature>
<feature type="domain" description="CID" evidence="3">
    <location>
        <begin position="477"/>
        <end position="677"/>
    </location>
</feature>
<dbReference type="PANTHER" id="PTHR23140">
    <property type="entry name" value="RNA PROCESSING PROTEIN LD23810P"/>
    <property type="match status" value="1"/>
</dbReference>
<feature type="region of interest" description="Disordered" evidence="2">
    <location>
        <begin position="1"/>
        <end position="166"/>
    </location>
</feature>
<gene>
    <name evidence="4" type="ORF">B0H63DRAFT_476182</name>
</gene>
<protein>
    <recommendedName>
        <fullName evidence="3">CID domain-containing protein</fullName>
    </recommendedName>
</protein>
<dbReference type="PROSITE" id="PS51391">
    <property type="entry name" value="CID"/>
    <property type="match status" value="1"/>
</dbReference>
<dbReference type="EMBL" id="JAULSW010000005">
    <property type="protein sequence ID" value="KAK3381605.1"/>
    <property type="molecule type" value="Genomic_DNA"/>
</dbReference>
<dbReference type="Pfam" id="PF01805">
    <property type="entry name" value="Surp"/>
    <property type="match status" value="1"/>
</dbReference>
<sequence length="818" mass="89581">MSSSKKIAEFPDVEAKLQRPTKQSAFERQKAEAEAKRRREDAETKAAYEEFVKTFNGDDGPENSDSAYESRGASSRYGAAPPERPTFAHGVGTGRRHFGATEGKVLKSGPGSLGPVPPAFGAKRPYDGPPQNPQRESNDRRERLGFEAPTGSSHLPVSRAYPTGPDEHGSDAIFAGRAEEKAISKPTLRLANIPPGTSRRTVEALIPSTLTVEDVKFEPPPPPGGTERKSTAVIVTLAKDTAATDIDSAVTSLQNRYLGYGFYLSIHRYLSSAAISSGLPTVASSAAISHPFGAKRVEETMLSQPAGYGRGYAPPSSYGPPAGGPLNRGGLLAVPVSPPQDIKKLRMIHKVLEAVIQHGAEFEALLMSRPDVQRDEKWAWIWDARSEGGIWYRWRLWEILTDSSLSGHTKASYVPLFEGAVNWKAPDHPLAYEYTTGVDQFRSDPNYVSDDDDDLPDEQRRQAETSGGNHEQEDKFLNPIEKAKLAHLLARIPTRKSHIKKGDIARVTAFAITHVNRGADEIVDMVISNIESPFAYTSANANNPKDTKQKDGQREDSHDPTPAPTGKALVVAHGTTDPDDAHEAQLVGLYVVSDILSASGESGVRHAWRYRQLFESALRNRKIFEMLGKVPDRLNFGRVSTNKWQNSVRYVLRLWGGWCVFQVSTYEFFVNTFEEASVSKKEVSGAETEKKDSPLKKSRGFLPVSELPSSHLESAAADVEKMLETGDTDGELPSSHMQYSSGAEEIFSDDDLDGYPDEDFRFTIGGRDGAAKTAPLTTAEQEKVKSIGGFKMSALKAVTSRKRLRAVDMFAGSDSEEN</sequence>
<feature type="compositionally biased region" description="Basic and acidic residues" evidence="2">
    <location>
        <begin position="25"/>
        <end position="52"/>
    </location>
</feature>
<reference evidence="4" key="1">
    <citation type="journal article" date="2023" name="Mol. Phylogenet. Evol.">
        <title>Genome-scale phylogeny and comparative genomics of the fungal order Sordariales.</title>
        <authorList>
            <person name="Hensen N."/>
            <person name="Bonometti L."/>
            <person name="Westerberg I."/>
            <person name="Brannstrom I.O."/>
            <person name="Guillou S."/>
            <person name="Cros-Aarteil S."/>
            <person name="Calhoun S."/>
            <person name="Haridas S."/>
            <person name="Kuo A."/>
            <person name="Mondo S."/>
            <person name="Pangilinan J."/>
            <person name="Riley R."/>
            <person name="LaButti K."/>
            <person name="Andreopoulos B."/>
            <person name="Lipzen A."/>
            <person name="Chen C."/>
            <person name="Yan M."/>
            <person name="Daum C."/>
            <person name="Ng V."/>
            <person name="Clum A."/>
            <person name="Steindorff A."/>
            <person name="Ohm R.A."/>
            <person name="Martin F."/>
            <person name="Silar P."/>
            <person name="Natvig D.O."/>
            <person name="Lalanne C."/>
            <person name="Gautier V."/>
            <person name="Ament-Velasquez S.L."/>
            <person name="Kruys A."/>
            <person name="Hutchinson M.I."/>
            <person name="Powell A.J."/>
            <person name="Barry K."/>
            <person name="Miller A.N."/>
            <person name="Grigoriev I.V."/>
            <person name="Debuchy R."/>
            <person name="Gladieux P."/>
            <person name="Hiltunen Thoren M."/>
            <person name="Johannesson H."/>
        </authorList>
    </citation>
    <scope>NUCLEOTIDE SEQUENCE</scope>
    <source>
        <strain evidence="4">CBS 232.78</strain>
    </source>
</reference>
<evidence type="ECO:0000313" key="4">
    <source>
        <dbReference type="EMBL" id="KAK3381605.1"/>
    </source>
</evidence>
<evidence type="ECO:0000256" key="2">
    <source>
        <dbReference type="SAM" id="MobiDB-lite"/>
    </source>
</evidence>
<accession>A0AAE0NHK7</accession>
<feature type="compositionally biased region" description="Basic and acidic residues" evidence="2">
    <location>
        <begin position="1"/>
        <end position="17"/>
    </location>
</feature>
<comment type="caution">
    <text evidence="4">The sequence shown here is derived from an EMBL/GenBank/DDBJ whole genome shotgun (WGS) entry which is preliminary data.</text>
</comment>
<dbReference type="Gene3D" id="1.25.40.90">
    <property type="match status" value="1"/>
</dbReference>
<dbReference type="Proteomes" id="UP001285441">
    <property type="component" value="Unassembled WGS sequence"/>
</dbReference>
<feature type="region of interest" description="Disordered" evidence="2">
    <location>
        <begin position="442"/>
        <end position="475"/>
    </location>
</feature>
<dbReference type="InterPro" id="IPR006569">
    <property type="entry name" value="CID_dom"/>
</dbReference>
<evidence type="ECO:0000259" key="3">
    <source>
        <dbReference type="PROSITE" id="PS51391"/>
    </source>
</evidence>
<dbReference type="InterPro" id="IPR008942">
    <property type="entry name" value="ENTH_VHS"/>
</dbReference>
<feature type="compositionally biased region" description="Basic and acidic residues" evidence="2">
    <location>
        <begin position="545"/>
        <end position="559"/>
    </location>
</feature>
<feature type="compositionally biased region" description="Basic and acidic residues" evidence="2">
    <location>
        <begin position="136"/>
        <end position="145"/>
    </location>
</feature>